<dbReference type="GO" id="GO:0005886">
    <property type="term" value="C:plasma membrane"/>
    <property type="evidence" value="ECO:0007669"/>
    <property type="project" value="UniProtKB-SubCell"/>
</dbReference>
<dbReference type="InterPro" id="IPR001851">
    <property type="entry name" value="ABC_transp_permease"/>
</dbReference>
<accession>A0A7W9S4B2</accession>
<dbReference type="PANTHER" id="PTHR11795:SF442">
    <property type="entry name" value="ABC TRANSPORTER ATP-BINDING PROTEIN"/>
    <property type="match status" value="1"/>
</dbReference>
<dbReference type="AlphaFoldDB" id="A0A7W9S4B2"/>
<evidence type="ECO:0000256" key="3">
    <source>
        <dbReference type="ARBA" id="ARBA00022475"/>
    </source>
</evidence>
<feature type="transmembrane region" description="Helical" evidence="9">
    <location>
        <begin position="270"/>
        <end position="290"/>
    </location>
</feature>
<feature type="transmembrane region" description="Helical" evidence="9">
    <location>
        <begin position="201"/>
        <end position="220"/>
    </location>
</feature>
<keyword evidence="5" id="KW-0029">Amino-acid transport</keyword>
<protein>
    <submittedName>
        <fullName evidence="10">Branched-chain amino acid transport system permease protein</fullName>
    </submittedName>
</protein>
<keyword evidence="7 9" id="KW-0472">Membrane</keyword>
<gene>
    <name evidence="10" type="ORF">HNR59_003231</name>
</gene>
<evidence type="ECO:0000256" key="6">
    <source>
        <dbReference type="ARBA" id="ARBA00022989"/>
    </source>
</evidence>
<keyword evidence="2" id="KW-0813">Transport</keyword>
<keyword evidence="4 9" id="KW-0812">Transmembrane</keyword>
<comment type="subcellular location">
    <subcellularLocation>
        <location evidence="1">Cell membrane</location>
        <topology evidence="1">Multi-pass membrane protein</topology>
    </subcellularLocation>
</comment>
<sequence>MLDLDALLNCFSATSCLVTQTSTGIIIGMLLFLVASGVTLIFGVLHVVNFAHGAFYMIGAYTAWSAYTATGSYYLAVLAGALSAAVIGIVFERLAISRVYKENLLMQLLVCYAFVLVADDAVKMIWGAEYLAMGIPAEFRVPPYRFAGGVVPPFYVFLVATSLAVAIACLLLIRYSRFGKIVRAAAQNASMVSVLGIRVPVYFAALFGLGCALAGMAGALAAPVRSMTPGMGLSILIDSFIVTVIGGMGSIPGALLAAILLGVTRSFGSLGFPLFVDGVMFIMMVAILVFRPQGLLGERAPR</sequence>
<keyword evidence="6 9" id="KW-1133">Transmembrane helix</keyword>
<dbReference type="EMBL" id="JACHEU010000003">
    <property type="protein sequence ID" value="MBB6013837.1"/>
    <property type="molecule type" value="Genomic_DNA"/>
</dbReference>
<evidence type="ECO:0000256" key="4">
    <source>
        <dbReference type="ARBA" id="ARBA00022692"/>
    </source>
</evidence>
<feature type="transmembrane region" description="Helical" evidence="9">
    <location>
        <begin position="40"/>
        <end position="61"/>
    </location>
</feature>
<evidence type="ECO:0000256" key="1">
    <source>
        <dbReference type="ARBA" id="ARBA00004651"/>
    </source>
</evidence>
<evidence type="ECO:0000256" key="7">
    <source>
        <dbReference type="ARBA" id="ARBA00023136"/>
    </source>
</evidence>
<evidence type="ECO:0000313" key="10">
    <source>
        <dbReference type="EMBL" id="MBB6013837.1"/>
    </source>
</evidence>
<dbReference type="RefSeq" id="WP_183832029.1">
    <property type="nucleotide sequence ID" value="NZ_JACHEU010000003.1"/>
</dbReference>
<dbReference type="GO" id="GO:0022857">
    <property type="term" value="F:transmembrane transporter activity"/>
    <property type="evidence" value="ECO:0007669"/>
    <property type="project" value="InterPro"/>
</dbReference>
<evidence type="ECO:0000313" key="11">
    <source>
        <dbReference type="Proteomes" id="UP000533306"/>
    </source>
</evidence>
<feature type="transmembrane region" description="Helical" evidence="9">
    <location>
        <begin position="240"/>
        <end position="263"/>
    </location>
</feature>
<dbReference type="InterPro" id="IPR052157">
    <property type="entry name" value="BCAA_transport_permease"/>
</dbReference>
<feature type="transmembrane region" description="Helical" evidence="9">
    <location>
        <begin position="104"/>
        <end position="126"/>
    </location>
</feature>
<keyword evidence="11" id="KW-1185">Reference proteome</keyword>
<evidence type="ECO:0000256" key="9">
    <source>
        <dbReference type="SAM" id="Phobius"/>
    </source>
</evidence>
<comment type="caution">
    <text evidence="10">The sequence shown here is derived from an EMBL/GenBank/DDBJ whole genome shotgun (WGS) entry which is preliminary data.</text>
</comment>
<feature type="transmembrane region" description="Helical" evidence="9">
    <location>
        <begin position="6"/>
        <end position="33"/>
    </location>
</feature>
<dbReference type="Proteomes" id="UP000533306">
    <property type="component" value="Unassembled WGS sequence"/>
</dbReference>
<dbReference type="PANTHER" id="PTHR11795">
    <property type="entry name" value="BRANCHED-CHAIN AMINO ACID TRANSPORT SYSTEM PERMEASE PROTEIN LIVH"/>
    <property type="match status" value="1"/>
</dbReference>
<dbReference type="CDD" id="cd06582">
    <property type="entry name" value="TM_PBP1_LivH_like"/>
    <property type="match status" value="1"/>
</dbReference>
<keyword evidence="3" id="KW-1003">Cell membrane</keyword>
<name>A0A7W9S4B2_9HYPH</name>
<reference evidence="10 11" key="1">
    <citation type="submission" date="2020-08" db="EMBL/GenBank/DDBJ databases">
        <title>Genomic Encyclopedia of Type Strains, Phase IV (KMG-IV): sequencing the most valuable type-strain genomes for metagenomic binning, comparative biology and taxonomic classification.</title>
        <authorList>
            <person name="Goeker M."/>
        </authorList>
    </citation>
    <scope>NUCLEOTIDE SEQUENCE [LARGE SCALE GENOMIC DNA]</scope>
    <source>
        <strain evidence="10 11">DSM 11099</strain>
    </source>
</reference>
<evidence type="ECO:0000256" key="5">
    <source>
        <dbReference type="ARBA" id="ARBA00022970"/>
    </source>
</evidence>
<evidence type="ECO:0000256" key="2">
    <source>
        <dbReference type="ARBA" id="ARBA00022448"/>
    </source>
</evidence>
<evidence type="ECO:0000256" key="8">
    <source>
        <dbReference type="ARBA" id="ARBA00037998"/>
    </source>
</evidence>
<dbReference type="Pfam" id="PF02653">
    <property type="entry name" value="BPD_transp_2"/>
    <property type="match status" value="1"/>
</dbReference>
<organism evidence="10 11">
    <name type="scientific">Aquamicrobium lusatiense</name>
    <dbReference type="NCBI Taxonomy" id="89772"/>
    <lineage>
        <taxon>Bacteria</taxon>
        <taxon>Pseudomonadati</taxon>
        <taxon>Pseudomonadota</taxon>
        <taxon>Alphaproteobacteria</taxon>
        <taxon>Hyphomicrobiales</taxon>
        <taxon>Phyllobacteriaceae</taxon>
        <taxon>Aquamicrobium</taxon>
    </lineage>
</organism>
<feature type="transmembrane region" description="Helical" evidence="9">
    <location>
        <begin position="146"/>
        <end position="173"/>
    </location>
</feature>
<comment type="similarity">
    <text evidence="8">Belongs to the binding-protein-dependent transport system permease family. LivHM subfamily.</text>
</comment>
<dbReference type="GO" id="GO:0006865">
    <property type="term" value="P:amino acid transport"/>
    <property type="evidence" value="ECO:0007669"/>
    <property type="project" value="UniProtKB-KW"/>
</dbReference>
<feature type="transmembrane region" description="Helical" evidence="9">
    <location>
        <begin position="73"/>
        <end position="92"/>
    </location>
</feature>
<proteinExistence type="inferred from homology"/>